<name>A0A1Y2HRU1_9FUNG</name>
<organism evidence="1 2">
    <name type="scientific">Catenaria anguillulae PL171</name>
    <dbReference type="NCBI Taxonomy" id="765915"/>
    <lineage>
        <taxon>Eukaryota</taxon>
        <taxon>Fungi</taxon>
        <taxon>Fungi incertae sedis</taxon>
        <taxon>Blastocladiomycota</taxon>
        <taxon>Blastocladiomycetes</taxon>
        <taxon>Blastocladiales</taxon>
        <taxon>Catenariaceae</taxon>
        <taxon>Catenaria</taxon>
    </lineage>
</organism>
<reference evidence="1 2" key="1">
    <citation type="submission" date="2016-07" db="EMBL/GenBank/DDBJ databases">
        <title>Pervasive Adenine N6-methylation of Active Genes in Fungi.</title>
        <authorList>
            <consortium name="DOE Joint Genome Institute"/>
            <person name="Mondo S.J."/>
            <person name="Dannebaum R.O."/>
            <person name="Kuo R.C."/>
            <person name="Labutti K."/>
            <person name="Haridas S."/>
            <person name="Kuo A."/>
            <person name="Salamov A."/>
            <person name="Ahrendt S.R."/>
            <person name="Lipzen A."/>
            <person name="Sullivan W."/>
            <person name="Andreopoulos W.B."/>
            <person name="Clum A."/>
            <person name="Lindquist E."/>
            <person name="Daum C."/>
            <person name="Ramamoorthy G.K."/>
            <person name="Gryganskyi A."/>
            <person name="Culley D."/>
            <person name="Magnuson J.K."/>
            <person name="James T.Y."/>
            <person name="O'Malley M.A."/>
            <person name="Stajich J.E."/>
            <person name="Spatafora J.W."/>
            <person name="Visel A."/>
            <person name="Grigoriev I.V."/>
        </authorList>
    </citation>
    <scope>NUCLEOTIDE SEQUENCE [LARGE SCALE GENOMIC DNA]</scope>
    <source>
        <strain evidence="1 2">PL171</strain>
    </source>
</reference>
<keyword evidence="2" id="KW-1185">Reference proteome</keyword>
<dbReference type="OrthoDB" id="308464at2759"/>
<comment type="caution">
    <text evidence="1">The sequence shown here is derived from an EMBL/GenBank/DDBJ whole genome shotgun (WGS) entry which is preliminary data.</text>
</comment>
<proteinExistence type="predicted"/>
<dbReference type="Gene3D" id="2.60.120.1040">
    <property type="entry name" value="ZPR1, A/B domain"/>
    <property type="match status" value="1"/>
</dbReference>
<dbReference type="EMBL" id="MCFL01000017">
    <property type="protein sequence ID" value="ORZ36433.1"/>
    <property type="molecule type" value="Genomic_DNA"/>
</dbReference>
<dbReference type="InterPro" id="IPR042451">
    <property type="entry name" value="ZPR1_A/B_dom"/>
</dbReference>
<gene>
    <name evidence="1" type="ORF">BCR44DRAFT_27142</name>
</gene>
<dbReference type="Proteomes" id="UP000193411">
    <property type="component" value="Unassembled WGS sequence"/>
</dbReference>
<sequence>MGQVTHNLNAAKADGLWDNNQEIQRIIDELEHIYTMSHSDWLQADPIATFLCAQLGYEDIAELEDALQRDWHDFLKMLPTIETEMRPLPAPEGSDPATDAAAAATASGQLALYFRVIPEPDQAHWVPKKMTYHINQRPQLWNVLLKSAHARLEVPALGLEFSADGRKRVDTVWNFLSQAALDLGMHVQSNVGFSDADTDKTVAVIEGLAALRDVDYPWDLVIIDPSGTSKFTDMSLVQVEDNHVDTGRMVDEE</sequence>
<accession>A0A1Y2HRU1</accession>
<protein>
    <submittedName>
        <fullName evidence="1">Uncharacterized protein</fullName>
    </submittedName>
</protein>
<dbReference type="AlphaFoldDB" id="A0A1Y2HRU1"/>
<evidence type="ECO:0000313" key="2">
    <source>
        <dbReference type="Proteomes" id="UP000193411"/>
    </source>
</evidence>
<evidence type="ECO:0000313" key="1">
    <source>
        <dbReference type="EMBL" id="ORZ36433.1"/>
    </source>
</evidence>